<evidence type="ECO:0000256" key="1">
    <source>
        <dbReference type="ARBA" id="ARBA00010053"/>
    </source>
</evidence>
<dbReference type="InterPro" id="IPR021859">
    <property type="entry name" value="XTBD"/>
</dbReference>
<comment type="similarity">
    <text evidence="1">Belongs to the CARF family.</text>
</comment>
<evidence type="ECO:0000259" key="3">
    <source>
        <dbReference type="PROSITE" id="PS51827"/>
    </source>
</evidence>
<organism evidence="4 5">
    <name type="scientific">Ciona savignyi</name>
    <name type="common">Pacific transparent sea squirt</name>
    <dbReference type="NCBI Taxonomy" id="51511"/>
    <lineage>
        <taxon>Eukaryota</taxon>
        <taxon>Metazoa</taxon>
        <taxon>Chordata</taxon>
        <taxon>Tunicata</taxon>
        <taxon>Ascidiacea</taxon>
        <taxon>Phlebobranchia</taxon>
        <taxon>Cionidae</taxon>
        <taxon>Ciona</taxon>
    </lineage>
</organism>
<reference evidence="4" key="2">
    <citation type="submission" date="2025-08" db="UniProtKB">
        <authorList>
            <consortium name="Ensembl"/>
        </authorList>
    </citation>
    <scope>IDENTIFICATION</scope>
</reference>
<accession>H2YMP0</accession>
<dbReference type="OMA" id="SAWANVE"/>
<feature type="compositionally biased region" description="Polar residues" evidence="2">
    <location>
        <begin position="95"/>
        <end position="104"/>
    </location>
</feature>
<dbReference type="Ensembl" id="ENSCSAVT00000006676.1">
    <property type="protein sequence ID" value="ENSCSAVP00000006592.1"/>
    <property type="gene ID" value="ENSCSAVG00000003952.1"/>
</dbReference>
<dbReference type="AlphaFoldDB" id="H2YMP0"/>
<reference evidence="4" key="3">
    <citation type="submission" date="2025-09" db="UniProtKB">
        <authorList>
            <consortium name="Ensembl"/>
        </authorList>
    </citation>
    <scope>IDENTIFICATION</scope>
</reference>
<dbReference type="InParanoid" id="H2YMP0"/>
<feature type="domain" description="XRN2-binding (XTBD)" evidence="3">
    <location>
        <begin position="17"/>
        <end position="104"/>
    </location>
</feature>
<evidence type="ECO:0000313" key="4">
    <source>
        <dbReference type="Ensembl" id="ENSCSAVP00000006592.1"/>
    </source>
</evidence>
<dbReference type="eggNOG" id="KOG1721">
    <property type="taxonomic scope" value="Eukaryota"/>
</dbReference>
<dbReference type="PANTHER" id="PTHR48430:SF1">
    <property type="entry name" value="PARTNER OF XRN-2 PROTEIN 1"/>
    <property type="match status" value="1"/>
</dbReference>
<reference evidence="5" key="1">
    <citation type="submission" date="2003-08" db="EMBL/GenBank/DDBJ databases">
        <authorList>
            <person name="Birren B."/>
            <person name="Nusbaum C."/>
            <person name="Abebe A."/>
            <person name="Abouelleil A."/>
            <person name="Adekoya E."/>
            <person name="Ait-zahra M."/>
            <person name="Allen N."/>
            <person name="Allen T."/>
            <person name="An P."/>
            <person name="Anderson M."/>
            <person name="Anderson S."/>
            <person name="Arachchi H."/>
            <person name="Armbruster J."/>
            <person name="Bachantsang P."/>
            <person name="Baldwin J."/>
            <person name="Barry A."/>
            <person name="Bayul T."/>
            <person name="Blitshsteyn B."/>
            <person name="Bloom T."/>
            <person name="Blye J."/>
            <person name="Boguslavskiy L."/>
            <person name="Borowsky M."/>
            <person name="Boukhgalter B."/>
            <person name="Brunache A."/>
            <person name="Butler J."/>
            <person name="Calixte N."/>
            <person name="Calvo S."/>
            <person name="Camarata J."/>
            <person name="Campo K."/>
            <person name="Chang J."/>
            <person name="Cheshatsang Y."/>
            <person name="Citroen M."/>
            <person name="Collymore A."/>
            <person name="Considine T."/>
            <person name="Cook A."/>
            <person name="Cooke P."/>
            <person name="Corum B."/>
            <person name="Cuomo C."/>
            <person name="David R."/>
            <person name="Dawoe T."/>
            <person name="Degray S."/>
            <person name="Dodge S."/>
            <person name="Dooley K."/>
            <person name="Dorje P."/>
            <person name="Dorjee K."/>
            <person name="Dorris L."/>
            <person name="Duffey N."/>
            <person name="Dupes A."/>
            <person name="Elkins T."/>
            <person name="Engels R."/>
            <person name="Erickson J."/>
            <person name="Farina A."/>
            <person name="Faro S."/>
            <person name="Ferreira P."/>
            <person name="Fischer H."/>
            <person name="Fitzgerald M."/>
            <person name="Foley K."/>
            <person name="Gage D."/>
            <person name="Galagan J."/>
            <person name="Gearin G."/>
            <person name="Gnerre S."/>
            <person name="Gnirke A."/>
            <person name="Goyette A."/>
            <person name="Graham J."/>
            <person name="Grandbois E."/>
            <person name="Gyaltsen K."/>
            <person name="Hafez N."/>
            <person name="Hagopian D."/>
            <person name="Hagos B."/>
            <person name="Hall J."/>
            <person name="Hatcher B."/>
            <person name="Heller A."/>
            <person name="Higgins H."/>
            <person name="Honan T."/>
            <person name="Horn A."/>
            <person name="Houde N."/>
            <person name="Hughes L."/>
            <person name="Hulme W."/>
            <person name="Husby E."/>
            <person name="Iliev I."/>
            <person name="Jaffe D."/>
            <person name="Jones C."/>
            <person name="Kamal M."/>
            <person name="Kamat A."/>
            <person name="Kamvysselis M."/>
            <person name="Karlsson E."/>
            <person name="Kells C."/>
            <person name="Kieu A."/>
            <person name="Kisner P."/>
            <person name="Kodira C."/>
            <person name="Kulbokas E."/>
            <person name="Labutti K."/>
            <person name="Lama D."/>
            <person name="Landers T."/>
            <person name="Leger J."/>
            <person name="Levine S."/>
            <person name="Lewis D."/>
            <person name="Lewis T."/>
            <person name="Lindblad-toh K."/>
            <person name="Liu X."/>
            <person name="Lokyitsang T."/>
            <person name="Lokyitsang Y."/>
            <person name="Lucien O."/>
            <person name="Lui A."/>
            <person name="Ma L.J."/>
            <person name="Mabbitt R."/>
            <person name="Macdonald J."/>
            <person name="Maclean C."/>
            <person name="Major J."/>
            <person name="Manning J."/>
            <person name="Marabella R."/>
            <person name="Maru K."/>
            <person name="Matthews C."/>
            <person name="Mauceli E."/>
            <person name="Mccarthy M."/>
            <person name="Mcdonough S."/>
            <person name="Mcghee T."/>
            <person name="Meldrim J."/>
            <person name="Meneus L."/>
            <person name="Mesirov J."/>
            <person name="Mihalev A."/>
            <person name="Mihova T."/>
            <person name="Mikkelsen T."/>
            <person name="Mlenga V."/>
            <person name="Moru K."/>
            <person name="Mozes J."/>
            <person name="Mulrain L."/>
            <person name="Munson G."/>
            <person name="Naylor J."/>
            <person name="Newes C."/>
            <person name="Nguyen C."/>
            <person name="Nguyen N."/>
            <person name="Nguyen T."/>
            <person name="Nicol R."/>
            <person name="Nielsen C."/>
            <person name="Nizzari M."/>
            <person name="Norbu C."/>
            <person name="Norbu N."/>
            <person name="O'donnell P."/>
            <person name="Okoawo O."/>
            <person name="O'leary S."/>
            <person name="Omotosho B."/>
            <person name="O'neill K."/>
            <person name="Osman S."/>
            <person name="Parker S."/>
            <person name="Perrin D."/>
            <person name="Phunkhang P."/>
            <person name="Piqani B."/>
            <person name="Purcell S."/>
            <person name="Rachupka T."/>
            <person name="Ramasamy U."/>
            <person name="Rameau R."/>
            <person name="Ray V."/>
            <person name="Raymond C."/>
            <person name="Retta R."/>
            <person name="Richardson S."/>
            <person name="Rise C."/>
            <person name="Rodriguez J."/>
            <person name="Rogers J."/>
            <person name="Rogov P."/>
            <person name="Rutman M."/>
            <person name="Schupbach R."/>
            <person name="Seaman C."/>
            <person name="Settipalli S."/>
            <person name="Sharpe T."/>
            <person name="Sheridan J."/>
            <person name="Sherpa N."/>
            <person name="Shi J."/>
            <person name="Smirnov S."/>
            <person name="Smith C."/>
            <person name="Sougnez C."/>
            <person name="Spencer B."/>
            <person name="Stalker J."/>
            <person name="Stange-thomann N."/>
            <person name="Stavropoulos S."/>
            <person name="Stetson K."/>
            <person name="Stone C."/>
            <person name="Stone S."/>
            <person name="Stubbs M."/>
            <person name="Talamas J."/>
            <person name="Tchuinga P."/>
            <person name="Tenzing P."/>
            <person name="Tesfaye S."/>
            <person name="Theodore J."/>
            <person name="Thoulutsang Y."/>
            <person name="Topham K."/>
            <person name="Towey S."/>
            <person name="Tsamla T."/>
            <person name="Tsomo N."/>
            <person name="Vallee D."/>
            <person name="Vassiliev H."/>
            <person name="Venkataraman V."/>
            <person name="Vinson J."/>
            <person name="Vo A."/>
            <person name="Wade C."/>
            <person name="Wang S."/>
            <person name="Wangchuk T."/>
            <person name="Wangdi T."/>
            <person name="Whittaker C."/>
            <person name="Wilkinson J."/>
            <person name="Wu Y."/>
            <person name="Wyman D."/>
            <person name="Yadav S."/>
            <person name="Yang S."/>
            <person name="Yang X."/>
            <person name="Yeager S."/>
            <person name="Yee E."/>
            <person name="Young G."/>
            <person name="Zainoun J."/>
            <person name="Zembeck L."/>
            <person name="Zimmer A."/>
            <person name="Zody M."/>
            <person name="Lander E."/>
        </authorList>
    </citation>
    <scope>NUCLEOTIDE SEQUENCE [LARGE SCALE GENOMIC DNA]</scope>
</reference>
<proteinExistence type="inferred from homology"/>
<dbReference type="Pfam" id="PF11952">
    <property type="entry name" value="XTBD"/>
    <property type="match status" value="1"/>
</dbReference>
<sequence length="104" mass="12453">MNLSDLVAASRQFVDELDQYREPWESHTHWYARKTFLRHNWDRFDDKPRLLCLSSAWANVEFMGNRYPHAVMNQLKEMTSEMETSSDLLREAEKQMSQQGNTRL</sequence>
<evidence type="ECO:0000313" key="5">
    <source>
        <dbReference type="Proteomes" id="UP000007875"/>
    </source>
</evidence>
<dbReference type="Proteomes" id="UP000007875">
    <property type="component" value="Unassembled WGS sequence"/>
</dbReference>
<feature type="region of interest" description="Disordered" evidence="2">
    <location>
        <begin position="82"/>
        <end position="104"/>
    </location>
</feature>
<name>H2YMP0_CIOSA</name>
<protein>
    <recommendedName>
        <fullName evidence="3">XRN2-binding (XTBD) domain-containing protein</fullName>
    </recommendedName>
</protein>
<dbReference type="PROSITE" id="PS51827">
    <property type="entry name" value="XTBD"/>
    <property type="match status" value="1"/>
</dbReference>
<dbReference type="STRING" id="51511.ENSCSAVP00000006592"/>
<dbReference type="PANTHER" id="PTHR48430">
    <property type="entry name" value="PARTNER OF XRN-2 PROTEIN 1"/>
    <property type="match status" value="1"/>
</dbReference>
<keyword evidence="5" id="KW-1185">Reference proteome</keyword>
<dbReference type="HOGENOM" id="CLU_2249124_0_0_1"/>
<evidence type="ECO:0000256" key="2">
    <source>
        <dbReference type="SAM" id="MobiDB-lite"/>
    </source>
</evidence>